<dbReference type="SMART" id="SM00020">
    <property type="entry name" value="Tryp_SPc"/>
    <property type="match status" value="1"/>
</dbReference>
<dbReference type="InterPro" id="IPR001254">
    <property type="entry name" value="Trypsin_dom"/>
</dbReference>
<dbReference type="InterPro" id="IPR009003">
    <property type="entry name" value="Peptidase_S1_PA"/>
</dbReference>
<dbReference type="InterPro" id="IPR001314">
    <property type="entry name" value="Peptidase_S1A"/>
</dbReference>
<reference evidence="4" key="1">
    <citation type="submission" date="2023-07" db="EMBL/GenBank/DDBJ databases">
        <title>Chromosome-level genome assembly of Artemia franciscana.</title>
        <authorList>
            <person name="Jo E."/>
        </authorList>
    </citation>
    <scope>NUCLEOTIDE SEQUENCE</scope>
    <source>
        <tissue evidence="4">Whole body</tissue>
    </source>
</reference>
<dbReference type="GO" id="GO:0006508">
    <property type="term" value="P:proteolysis"/>
    <property type="evidence" value="ECO:0007669"/>
    <property type="project" value="UniProtKB-KW"/>
</dbReference>
<evidence type="ECO:0000256" key="1">
    <source>
        <dbReference type="ARBA" id="ARBA00023157"/>
    </source>
</evidence>
<keyword evidence="1" id="KW-1015">Disulfide bond</keyword>
<organism evidence="4 5">
    <name type="scientific">Artemia franciscana</name>
    <name type="common">Brine shrimp</name>
    <name type="synonym">Artemia sanfranciscana</name>
    <dbReference type="NCBI Taxonomy" id="6661"/>
    <lineage>
        <taxon>Eukaryota</taxon>
        <taxon>Metazoa</taxon>
        <taxon>Ecdysozoa</taxon>
        <taxon>Arthropoda</taxon>
        <taxon>Crustacea</taxon>
        <taxon>Branchiopoda</taxon>
        <taxon>Anostraca</taxon>
        <taxon>Artemiidae</taxon>
        <taxon>Artemia</taxon>
    </lineage>
</organism>
<dbReference type="Pfam" id="PF00089">
    <property type="entry name" value="Trypsin"/>
    <property type="match status" value="1"/>
</dbReference>
<dbReference type="AlphaFoldDB" id="A0AA88HJW0"/>
<keyword evidence="2" id="KW-0720">Serine protease</keyword>
<dbReference type="Gene3D" id="2.40.10.10">
    <property type="entry name" value="Trypsin-like serine proteases"/>
    <property type="match status" value="1"/>
</dbReference>
<name>A0AA88HJW0_ARTSF</name>
<accession>A0AA88HJW0</accession>
<dbReference type="InterPro" id="IPR043504">
    <property type="entry name" value="Peptidase_S1_PA_chymotrypsin"/>
</dbReference>
<dbReference type="PANTHER" id="PTHR24252">
    <property type="entry name" value="ACROSIN-RELATED"/>
    <property type="match status" value="1"/>
</dbReference>
<dbReference type="Proteomes" id="UP001187531">
    <property type="component" value="Unassembled WGS sequence"/>
</dbReference>
<dbReference type="CDD" id="cd00190">
    <property type="entry name" value="Tryp_SPc"/>
    <property type="match status" value="1"/>
</dbReference>
<protein>
    <recommendedName>
        <fullName evidence="3">Peptidase S1 domain-containing protein</fullName>
    </recommendedName>
</protein>
<dbReference type="EMBL" id="JAVRJZ010000014">
    <property type="protein sequence ID" value="KAK2713230.1"/>
    <property type="molecule type" value="Genomic_DNA"/>
</dbReference>
<dbReference type="GO" id="GO:0004252">
    <property type="term" value="F:serine-type endopeptidase activity"/>
    <property type="evidence" value="ECO:0007669"/>
    <property type="project" value="InterPro"/>
</dbReference>
<dbReference type="PROSITE" id="PS50240">
    <property type="entry name" value="TRYPSIN_DOM"/>
    <property type="match status" value="1"/>
</dbReference>
<sequence length="466" mass="51573">MVEKNRDEISLATSSRKSLLRLLLIITFVTSSKAITSNSRRYGLVLAEENGLKKIMERNEAYRIRERILQNITSELNLPFRFEEQEDSELILRKMLKMDIRDPATKAHMELIRSRILESQHDGGLRSRSADLNADKRRWLFGDNNKCYAGKCEFFVLCWLTGGLVESGCGGFFYACCVRPRTNGNGLSAPSPTSYPELDYSSQKNYGPVINDPACGQPNAQTATRRIVGGEEAGFGSFPWQAYIRIGTSRCGGSLVNHYHVITAGHCVARATPDKVRIYLGEYTLNSEVEPFPPVIVGASQINVHPLFKFTPQADRYDVAVLTLSRPVSYQPHISPICLPDKGDDFEGDYAWAAGWGAMQAGSKIRPKTLQAVDVPIINNAQCESWHKSRGINVKIHTEMVCAGYRYGSKDSCQGDSGGPLMLEDGGRWTLVGIVSAGFSCAQPGQPGIYHRVSATTDWISSVAWS</sequence>
<proteinExistence type="predicted"/>
<evidence type="ECO:0000256" key="2">
    <source>
        <dbReference type="RuleBase" id="RU363034"/>
    </source>
</evidence>
<keyword evidence="2" id="KW-0378">Hydrolase</keyword>
<dbReference type="PROSITE" id="PS00135">
    <property type="entry name" value="TRYPSIN_SER"/>
    <property type="match status" value="1"/>
</dbReference>
<evidence type="ECO:0000313" key="4">
    <source>
        <dbReference type="EMBL" id="KAK2713230.1"/>
    </source>
</evidence>
<dbReference type="InterPro" id="IPR018114">
    <property type="entry name" value="TRYPSIN_HIS"/>
</dbReference>
<dbReference type="InterPro" id="IPR033116">
    <property type="entry name" value="TRYPSIN_SER"/>
</dbReference>
<dbReference type="PRINTS" id="PR00722">
    <property type="entry name" value="CHYMOTRYPSIN"/>
</dbReference>
<dbReference type="PROSITE" id="PS00134">
    <property type="entry name" value="TRYPSIN_HIS"/>
    <property type="match status" value="1"/>
</dbReference>
<keyword evidence="2" id="KW-0645">Protease</keyword>
<dbReference type="SUPFAM" id="SSF50494">
    <property type="entry name" value="Trypsin-like serine proteases"/>
    <property type="match status" value="1"/>
</dbReference>
<feature type="domain" description="Peptidase S1" evidence="3">
    <location>
        <begin position="227"/>
        <end position="465"/>
    </location>
</feature>
<dbReference type="FunFam" id="2.40.10.10:FF:000072">
    <property type="entry name" value="CLIP-domain serine protease"/>
    <property type="match status" value="1"/>
</dbReference>
<comment type="caution">
    <text evidence="4">The sequence shown here is derived from an EMBL/GenBank/DDBJ whole genome shotgun (WGS) entry which is preliminary data.</text>
</comment>
<dbReference type="PANTHER" id="PTHR24252:SF7">
    <property type="entry name" value="HYALIN"/>
    <property type="match status" value="1"/>
</dbReference>
<evidence type="ECO:0000313" key="5">
    <source>
        <dbReference type="Proteomes" id="UP001187531"/>
    </source>
</evidence>
<gene>
    <name evidence="4" type="ORF">QYM36_009186</name>
</gene>
<evidence type="ECO:0000259" key="3">
    <source>
        <dbReference type="PROSITE" id="PS50240"/>
    </source>
</evidence>
<keyword evidence="5" id="KW-1185">Reference proteome</keyword>